<feature type="domain" description="Response regulatory" evidence="2">
    <location>
        <begin position="2"/>
        <end position="119"/>
    </location>
</feature>
<dbReference type="SMART" id="SM00471">
    <property type="entry name" value="HDc"/>
    <property type="match status" value="1"/>
</dbReference>
<dbReference type="InterPro" id="IPR037522">
    <property type="entry name" value="HD_GYP_dom"/>
</dbReference>
<organism evidence="5 6">
    <name type="scientific">Devosia insulae DS-56</name>
    <dbReference type="NCBI Taxonomy" id="1116389"/>
    <lineage>
        <taxon>Bacteria</taxon>
        <taxon>Pseudomonadati</taxon>
        <taxon>Pseudomonadota</taxon>
        <taxon>Alphaproteobacteria</taxon>
        <taxon>Hyphomicrobiales</taxon>
        <taxon>Devosiaceae</taxon>
        <taxon>Devosia</taxon>
    </lineage>
</organism>
<keyword evidence="6" id="KW-1185">Reference proteome</keyword>
<evidence type="ECO:0000313" key="6">
    <source>
        <dbReference type="Proteomes" id="UP000095463"/>
    </source>
</evidence>
<evidence type="ECO:0000256" key="1">
    <source>
        <dbReference type="PROSITE-ProRule" id="PRU00169"/>
    </source>
</evidence>
<evidence type="ECO:0000259" key="3">
    <source>
        <dbReference type="PROSITE" id="PS51831"/>
    </source>
</evidence>
<proteinExistence type="predicted"/>
<sequence>MRVLIVDDSRSSLAFIGHVIGALEDVEIAASLLPSKALALAATTQFDLVLVDHVMPEMDGVELTRRLRADEAYRLVPIVMVTSDNAPALRVRAIAAGATDFVNKPFDSTELQARVRNLLALRRSQSELADRAAWLAREVESATRHLVEREEEIIWRLARAIEYRDGDTGEHVSRVAQVSSMIAAAIGLSPERCRMIYLAAPLHDIGKIGIADAILSKPGKLTPDELRIMRTHVSIGARILEHGSSEVIRTAELIAQSHHERWDGTGYPDRLSGTDIPIEARVVAIADVFDALCSERPYKRAWPIEEARREILSLAGTHFDPACVAAFEARWPEILALLSAVPEDARLAG</sequence>
<dbReference type="SUPFAM" id="SSF52172">
    <property type="entry name" value="CheY-like"/>
    <property type="match status" value="1"/>
</dbReference>
<dbReference type="PANTHER" id="PTHR45228">
    <property type="entry name" value="CYCLIC DI-GMP PHOSPHODIESTERASE TM_0186-RELATED"/>
    <property type="match status" value="1"/>
</dbReference>
<dbReference type="CDD" id="cd00077">
    <property type="entry name" value="HDc"/>
    <property type="match status" value="1"/>
</dbReference>
<name>A0A1E5XMZ9_9HYPH</name>
<keyword evidence="1" id="KW-0597">Phosphoprotein</keyword>
<dbReference type="PROSITE" id="PS51831">
    <property type="entry name" value="HD"/>
    <property type="match status" value="1"/>
</dbReference>
<dbReference type="EMBL" id="LAJE02000249">
    <property type="protein sequence ID" value="OEO29864.1"/>
    <property type="molecule type" value="Genomic_DNA"/>
</dbReference>
<dbReference type="Gene3D" id="1.10.3210.10">
    <property type="entry name" value="Hypothetical protein af1432"/>
    <property type="match status" value="1"/>
</dbReference>
<evidence type="ECO:0000259" key="4">
    <source>
        <dbReference type="PROSITE" id="PS51832"/>
    </source>
</evidence>
<evidence type="ECO:0000313" key="5">
    <source>
        <dbReference type="EMBL" id="OEO29864.1"/>
    </source>
</evidence>
<dbReference type="Proteomes" id="UP000095463">
    <property type="component" value="Unassembled WGS sequence"/>
</dbReference>
<reference evidence="5 6" key="1">
    <citation type="journal article" date="2015" name="Genome Announc.">
        <title>Genome Assemblies of Three Soil-Associated Devosia species: D. insulae, D. limi, and D. soli.</title>
        <authorList>
            <person name="Hassan Y.I."/>
            <person name="Lepp D."/>
            <person name="Zhou T."/>
        </authorList>
    </citation>
    <scope>NUCLEOTIDE SEQUENCE [LARGE SCALE GENOMIC DNA]</scope>
    <source>
        <strain evidence="5 6">DS-56</strain>
    </source>
</reference>
<dbReference type="RefSeq" id="WP_069910911.1">
    <property type="nucleotide sequence ID" value="NZ_LAJE02000249.1"/>
</dbReference>
<dbReference type="SMART" id="SM00448">
    <property type="entry name" value="REC"/>
    <property type="match status" value="1"/>
</dbReference>
<dbReference type="InterPro" id="IPR006674">
    <property type="entry name" value="HD_domain"/>
</dbReference>
<dbReference type="InterPro" id="IPR011006">
    <property type="entry name" value="CheY-like_superfamily"/>
</dbReference>
<evidence type="ECO:0000259" key="2">
    <source>
        <dbReference type="PROSITE" id="PS50110"/>
    </source>
</evidence>
<gene>
    <name evidence="5" type="ORF">VW23_023920</name>
</gene>
<accession>A0A1E5XMZ9</accession>
<dbReference type="AlphaFoldDB" id="A0A1E5XMZ9"/>
<comment type="caution">
    <text evidence="5">The sequence shown here is derived from an EMBL/GenBank/DDBJ whole genome shotgun (WGS) entry which is preliminary data.</text>
</comment>
<dbReference type="Pfam" id="PF13487">
    <property type="entry name" value="HD_5"/>
    <property type="match status" value="1"/>
</dbReference>
<dbReference type="GO" id="GO:0008081">
    <property type="term" value="F:phosphoric diester hydrolase activity"/>
    <property type="evidence" value="ECO:0007669"/>
    <property type="project" value="UniProtKB-ARBA"/>
</dbReference>
<dbReference type="SUPFAM" id="SSF109604">
    <property type="entry name" value="HD-domain/PDEase-like"/>
    <property type="match status" value="1"/>
</dbReference>
<dbReference type="CDD" id="cd17551">
    <property type="entry name" value="REC_RpfG-like"/>
    <property type="match status" value="1"/>
</dbReference>
<feature type="domain" description="HD" evidence="3">
    <location>
        <begin position="168"/>
        <end position="292"/>
    </location>
</feature>
<dbReference type="InterPro" id="IPR001789">
    <property type="entry name" value="Sig_transdc_resp-reg_receiver"/>
</dbReference>
<dbReference type="InterPro" id="IPR003607">
    <property type="entry name" value="HD/PDEase_dom"/>
</dbReference>
<dbReference type="PROSITE" id="PS50110">
    <property type="entry name" value="RESPONSE_REGULATORY"/>
    <property type="match status" value="1"/>
</dbReference>
<dbReference type="Pfam" id="PF00072">
    <property type="entry name" value="Response_reg"/>
    <property type="match status" value="1"/>
</dbReference>
<protein>
    <submittedName>
        <fullName evidence="5">Two-component system response regulator</fullName>
    </submittedName>
</protein>
<dbReference type="GO" id="GO:0000160">
    <property type="term" value="P:phosphorelay signal transduction system"/>
    <property type="evidence" value="ECO:0007669"/>
    <property type="project" value="InterPro"/>
</dbReference>
<dbReference type="PROSITE" id="PS51832">
    <property type="entry name" value="HD_GYP"/>
    <property type="match status" value="1"/>
</dbReference>
<feature type="modified residue" description="4-aspartylphosphate" evidence="1">
    <location>
        <position position="52"/>
    </location>
</feature>
<dbReference type="Gene3D" id="3.40.50.2300">
    <property type="match status" value="1"/>
</dbReference>
<dbReference type="InterPro" id="IPR052020">
    <property type="entry name" value="Cyclic_di-GMP/3'3'-cGAMP_PDE"/>
</dbReference>
<dbReference type="PANTHER" id="PTHR45228:SF1">
    <property type="entry name" value="CYCLIC DI-GMP PHOSPHODIESTERASE TM_0186"/>
    <property type="match status" value="1"/>
</dbReference>
<dbReference type="OrthoDB" id="9802066at2"/>
<feature type="domain" description="HD-GYP" evidence="4">
    <location>
        <begin position="146"/>
        <end position="343"/>
    </location>
</feature>